<dbReference type="RefSeq" id="WP_012582156.1">
    <property type="nucleotide sequence ID" value="NC_017537.1"/>
</dbReference>
<protein>
    <submittedName>
        <fullName evidence="1">Uncharacterized protein</fullName>
    </submittedName>
</protein>
<dbReference type="HOGENOM" id="CLU_2898825_0_0_9"/>
<reference evidence="1 2" key="1">
    <citation type="journal article" date="2011" name="J. Bacteriol.">
        <title>Genome sequence of the nonpathogenic Listeria monocytogenes serovar 4a strain M7.</title>
        <authorList>
            <person name="Chen J."/>
            <person name="Xia Y."/>
            <person name="Cheng C."/>
            <person name="Fang C."/>
            <person name="Shan Y."/>
            <person name="Jin G."/>
            <person name="Fang W."/>
        </authorList>
    </citation>
    <scope>NUCLEOTIDE SEQUENCE [LARGE SCALE GENOMIC DNA]</scope>
    <source>
        <strain evidence="1 2">M7</strain>
    </source>
</reference>
<proteinExistence type="predicted"/>
<dbReference type="Proteomes" id="UP000000486">
    <property type="component" value="Chromosome"/>
</dbReference>
<dbReference type="AlphaFoldDB" id="A0A0E0URZ7"/>
<dbReference type="PATRIC" id="fig|1030009.3.peg.111"/>
<sequence>MKNDYMFKEIAEKEQEIKKQLERWKNRGIRSAGFESRNIAELFTELANLERLSDLKIMESEA</sequence>
<dbReference type="KEGG" id="lmq:LMM7_0115"/>
<evidence type="ECO:0000313" key="1">
    <source>
        <dbReference type="EMBL" id="AEH91121.1"/>
    </source>
</evidence>
<dbReference type="EMBL" id="CP002816">
    <property type="protein sequence ID" value="AEH91121.1"/>
    <property type="molecule type" value="Genomic_DNA"/>
</dbReference>
<organism evidence="1 2">
    <name type="scientific">Listeria monocytogenes serotype 4a (strain M7)</name>
    <dbReference type="NCBI Taxonomy" id="1030009"/>
    <lineage>
        <taxon>Bacteria</taxon>
        <taxon>Bacillati</taxon>
        <taxon>Bacillota</taxon>
        <taxon>Bacilli</taxon>
        <taxon>Bacillales</taxon>
        <taxon>Listeriaceae</taxon>
        <taxon>Listeria</taxon>
    </lineage>
</organism>
<gene>
    <name evidence="1" type="ordered locus">LMM7_0115</name>
</gene>
<name>A0A0E0URZ7_LISMM</name>
<accession>A0A0E0URZ7</accession>
<evidence type="ECO:0000313" key="2">
    <source>
        <dbReference type="Proteomes" id="UP000000486"/>
    </source>
</evidence>